<feature type="domain" description="HTH luxR-type" evidence="4">
    <location>
        <begin position="675"/>
        <end position="740"/>
    </location>
</feature>
<keyword evidence="2" id="KW-0238">DNA-binding</keyword>
<dbReference type="Pfam" id="PF25873">
    <property type="entry name" value="WHD_MalT"/>
    <property type="match status" value="1"/>
</dbReference>
<evidence type="ECO:0000313" key="5">
    <source>
        <dbReference type="EMBL" id="GAA3630152.1"/>
    </source>
</evidence>
<dbReference type="InterPro" id="IPR027417">
    <property type="entry name" value="P-loop_NTPase"/>
</dbReference>
<evidence type="ECO:0000256" key="3">
    <source>
        <dbReference type="ARBA" id="ARBA00023163"/>
    </source>
</evidence>
<dbReference type="SMART" id="SM00421">
    <property type="entry name" value="HTH_LUXR"/>
    <property type="match status" value="1"/>
</dbReference>
<evidence type="ECO:0000259" key="4">
    <source>
        <dbReference type="PROSITE" id="PS50043"/>
    </source>
</evidence>
<dbReference type="InterPro" id="IPR036388">
    <property type="entry name" value="WH-like_DNA-bd_sf"/>
</dbReference>
<proteinExistence type="predicted"/>
<evidence type="ECO:0000313" key="6">
    <source>
        <dbReference type="Proteomes" id="UP001501490"/>
    </source>
</evidence>
<dbReference type="InterPro" id="IPR016032">
    <property type="entry name" value="Sig_transdc_resp-reg_C-effctor"/>
</dbReference>
<dbReference type="Gene3D" id="3.40.50.300">
    <property type="entry name" value="P-loop containing nucleotide triphosphate hydrolases"/>
    <property type="match status" value="1"/>
</dbReference>
<dbReference type="Pfam" id="PF00196">
    <property type="entry name" value="GerE"/>
    <property type="match status" value="1"/>
</dbReference>
<dbReference type="SUPFAM" id="SSF52540">
    <property type="entry name" value="P-loop containing nucleoside triphosphate hydrolases"/>
    <property type="match status" value="1"/>
</dbReference>
<dbReference type="Gene3D" id="1.10.10.10">
    <property type="entry name" value="Winged helix-like DNA-binding domain superfamily/Winged helix DNA-binding domain"/>
    <property type="match status" value="1"/>
</dbReference>
<reference evidence="6" key="1">
    <citation type="journal article" date="2019" name="Int. J. Syst. Evol. Microbiol.">
        <title>The Global Catalogue of Microorganisms (GCM) 10K type strain sequencing project: providing services to taxonomists for standard genome sequencing and annotation.</title>
        <authorList>
            <consortium name="The Broad Institute Genomics Platform"/>
            <consortium name="The Broad Institute Genome Sequencing Center for Infectious Disease"/>
            <person name="Wu L."/>
            <person name="Ma J."/>
        </authorList>
    </citation>
    <scope>NUCLEOTIDE SEQUENCE [LARGE SCALE GENOMIC DNA]</scope>
    <source>
        <strain evidence="6">JCM 16929</strain>
    </source>
</reference>
<keyword evidence="3" id="KW-0804">Transcription</keyword>
<dbReference type="InterPro" id="IPR059106">
    <property type="entry name" value="WHD_MalT"/>
</dbReference>
<dbReference type="PANTHER" id="PTHR44688">
    <property type="entry name" value="DNA-BINDING TRANSCRIPTIONAL ACTIVATOR DEVR_DOSR"/>
    <property type="match status" value="1"/>
</dbReference>
<sequence length="742" mass="80615">MPALSSVEMAKLRPPTPRTEWIDRPRLLQQLSDAVQMPVTLVAAPAGYGKSTLIAQWFCSRDTAGHTVWVTLDAGDNDPTRLWTHIASALERIGCWHATPAAEFVAMNSTALSSRVIPRLCDALSAGPDPISIVLDDCHVIRSSECCAQLDQLIEHLPSNAHLVLASRSDPALRLGRLRVDARLAEIRLRDLAFTTAEVETLLRAADIRLENGSVTELERRTEGWPAAVHLSVLALTGRADPDDFVHELSGNNRFIADYLSEEVLNAQTPELRAFILDLSVFDRFTASLGDHVTETHAAFRLIRDLERANIFLVPLDGAGKWYRFHHLFASFARSALAASDSGRSTTLHLRGSEWFAAHGRVDEAVQHALAASATQRAADLVQANWLRYFDAGRSATVLGWLATLADQGMSDGAVVTVTAAWMAALTGQRTELRRRLSALERITDPSPLPDGTRSARSALLLIRGLFGFDGPAVMLSEARRATELEDDDRTPWYAAAQAALGHATYVVGDLRQSAARLASAAAASEAPVTVRVLAVGTLSLCLAESGDLDASTEQAEAAMALVRAHALRASPQSVFAYTALGAARAAAGWLEEATDIFDEGLRIRRQVPGLSPWPLIHHLIAMSRATARVGHRERAERLLAEARDLCSWSDDSMAAMRTRLARAASVISPRDLERSTLGESLTPRELEVLEKLAGTGSLAEIAAQLFVSRNTIKTLTSGLYRKLGVHSRPEAVAAARRRHLL</sequence>
<dbReference type="Gene3D" id="1.25.40.10">
    <property type="entry name" value="Tetratricopeptide repeat domain"/>
    <property type="match status" value="1"/>
</dbReference>
<name>A0ABP7ADY1_9ACTN</name>
<comment type="caution">
    <text evidence="5">The sequence shown here is derived from an EMBL/GenBank/DDBJ whole genome shotgun (WGS) entry which is preliminary data.</text>
</comment>
<dbReference type="SUPFAM" id="SSF48452">
    <property type="entry name" value="TPR-like"/>
    <property type="match status" value="1"/>
</dbReference>
<keyword evidence="6" id="KW-1185">Reference proteome</keyword>
<keyword evidence="1" id="KW-0805">Transcription regulation</keyword>
<dbReference type="SUPFAM" id="SSF46894">
    <property type="entry name" value="C-terminal effector domain of the bipartite response regulators"/>
    <property type="match status" value="1"/>
</dbReference>
<organism evidence="5 6">
    <name type="scientific">Microlunatus ginsengisoli</name>
    <dbReference type="NCBI Taxonomy" id="363863"/>
    <lineage>
        <taxon>Bacteria</taxon>
        <taxon>Bacillati</taxon>
        <taxon>Actinomycetota</taxon>
        <taxon>Actinomycetes</taxon>
        <taxon>Propionibacteriales</taxon>
        <taxon>Propionibacteriaceae</taxon>
        <taxon>Microlunatus</taxon>
    </lineage>
</organism>
<dbReference type="InterPro" id="IPR000792">
    <property type="entry name" value="Tscrpt_reg_LuxR_C"/>
</dbReference>
<accession>A0ABP7ADY1</accession>
<dbReference type="PROSITE" id="PS50043">
    <property type="entry name" value="HTH_LUXR_2"/>
    <property type="match status" value="1"/>
</dbReference>
<dbReference type="CDD" id="cd06170">
    <property type="entry name" value="LuxR_C_like"/>
    <property type="match status" value="1"/>
</dbReference>
<dbReference type="Proteomes" id="UP001501490">
    <property type="component" value="Unassembled WGS sequence"/>
</dbReference>
<dbReference type="EMBL" id="BAABAB010000026">
    <property type="protein sequence ID" value="GAA3630152.1"/>
    <property type="molecule type" value="Genomic_DNA"/>
</dbReference>
<dbReference type="PANTHER" id="PTHR44688:SF16">
    <property type="entry name" value="DNA-BINDING TRANSCRIPTIONAL ACTIVATOR DEVR_DOSR"/>
    <property type="match status" value="1"/>
</dbReference>
<protein>
    <submittedName>
        <fullName evidence="5">LuxR C-terminal-related transcriptional regulator</fullName>
    </submittedName>
</protein>
<evidence type="ECO:0000256" key="2">
    <source>
        <dbReference type="ARBA" id="ARBA00023125"/>
    </source>
</evidence>
<dbReference type="RefSeq" id="WP_344807057.1">
    <property type="nucleotide sequence ID" value="NZ_BAABAB010000026.1"/>
</dbReference>
<evidence type="ECO:0000256" key="1">
    <source>
        <dbReference type="ARBA" id="ARBA00023015"/>
    </source>
</evidence>
<dbReference type="InterPro" id="IPR011990">
    <property type="entry name" value="TPR-like_helical_dom_sf"/>
</dbReference>
<gene>
    <name evidence="5" type="ORF">GCM10022236_35710</name>
</gene>